<dbReference type="EMBL" id="JRHO01000004">
    <property type="protein sequence ID" value="KGK99636.1"/>
    <property type="molecule type" value="Genomic_DNA"/>
</dbReference>
<comment type="similarity">
    <text evidence="1">Belongs to the UPF0237 family.</text>
</comment>
<comment type="caution">
    <text evidence="3">The sequence shown here is derived from an EMBL/GenBank/DDBJ whole genome shotgun (WGS) entry which is preliminary data.</text>
</comment>
<dbReference type="PANTHER" id="PTHR34875:SF6">
    <property type="entry name" value="UPF0237 PROTEIN MJ1558"/>
    <property type="match status" value="1"/>
</dbReference>
<feature type="domain" description="ACT" evidence="2">
    <location>
        <begin position="7"/>
        <end position="81"/>
    </location>
</feature>
<dbReference type="PROSITE" id="PS51671">
    <property type="entry name" value="ACT"/>
    <property type="match status" value="1"/>
</dbReference>
<name>A0A099T625_METMT</name>
<dbReference type="PANTHER" id="PTHR34875">
    <property type="entry name" value="UPF0237 PROTEIN MJ1558"/>
    <property type="match status" value="1"/>
</dbReference>
<evidence type="ECO:0000313" key="4">
    <source>
        <dbReference type="Proteomes" id="UP000029859"/>
    </source>
</evidence>
<dbReference type="SUPFAM" id="SSF55021">
    <property type="entry name" value="ACT-like"/>
    <property type="match status" value="1"/>
</dbReference>
<dbReference type="InterPro" id="IPR045865">
    <property type="entry name" value="ACT-like_dom_sf"/>
</dbReference>
<dbReference type="HAMAP" id="MF_01054">
    <property type="entry name" value="UPF0237"/>
    <property type="match status" value="1"/>
</dbReference>
<dbReference type="AlphaFoldDB" id="A0A099T625"/>
<evidence type="ECO:0000313" key="3">
    <source>
        <dbReference type="EMBL" id="KGK99636.1"/>
    </source>
</evidence>
<dbReference type="CDD" id="cd04872">
    <property type="entry name" value="ACT_1ZPV"/>
    <property type="match status" value="1"/>
</dbReference>
<dbReference type="RefSeq" id="WP_048193157.1">
    <property type="nucleotide sequence ID" value="NZ_CAAGSM010000003.1"/>
</dbReference>
<evidence type="ECO:0000259" key="2">
    <source>
        <dbReference type="PROSITE" id="PS51671"/>
    </source>
</evidence>
<dbReference type="OrthoDB" id="27277at2157"/>
<keyword evidence="4" id="KW-1185">Reference proteome</keyword>
<dbReference type="Proteomes" id="UP000029859">
    <property type="component" value="Unassembled WGS sequence"/>
</dbReference>
<dbReference type="Gene3D" id="3.30.70.260">
    <property type="match status" value="1"/>
</dbReference>
<dbReference type="NCBIfam" id="NF001220">
    <property type="entry name" value="PRK00194.1"/>
    <property type="match status" value="1"/>
</dbReference>
<dbReference type="InterPro" id="IPR002912">
    <property type="entry name" value="ACT_dom"/>
</dbReference>
<proteinExistence type="inferred from homology"/>
<dbReference type="InterPro" id="IPR022986">
    <property type="entry name" value="UPF0237_ACT"/>
</dbReference>
<dbReference type="InterPro" id="IPR050990">
    <property type="entry name" value="UPF0237/GcvR_regulator"/>
</dbReference>
<gene>
    <name evidence="3" type="ORF">LI82_01300</name>
</gene>
<dbReference type="FunFam" id="3.30.70.260:FF:000032">
    <property type="entry name" value="UPF0237 protein SP_0238"/>
    <property type="match status" value="1"/>
</dbReference>
<evidence type="ECO:0000256" key="1">
    <source>
        <dbReference type="HAMAP-Rule" id="MF_01054"/>
    </source>
</evidence>
<protein>
    <recommendedName>
        <fullName evidence="1">UPF0237 protein LI82_01300</fullName>
    </recommendedName>
</protein>
<reference evidence="3 4" key="1">
    <citation type="submission" date="2014-09" db="EMBL/GenBank/DDBJ databases">
        <title>Draft genome sequence of an obligately methylotrophic methanogen, Methanococcoides methylutens, isolated from marine sediment.</title>
        <authorList>
            <person name="Guan Y."/>
            <person name="Ngugi D.K."/>
            <person name="Blom J."/>
            <person name="Ali S."/>
            <person name="Ferry J.G."/>
            <person name="Stingl U."/>
        </authorList>
    </citation>
    <scope>NUCLEOTIDE SEQUENCE [LARGE SCALE GENOMIC DNA]</scope>
    <source>
        <strain evidence="3 4">DSM 2657</strain>
    </source>
</reference>
<sequence length="92" mass="10440">MTSTRFIITVIGIDKIGIVANITKVMADFNVNIVDISQTLMEDLFTMIMLAGVKDENFDLTAFQKAMSEEGEKLGVEVRVQHEDAFRFMHRI</sequence>
<dbReference type="GeneID" id="69199862"/>
<dbReference type="Pfam" id="PF13740">
    <property type="entry name" value="ACT_6"/>
    <property type="match status" value="1"/>
</dbReference>
<organism evidence="3 4">
    <name type="scientific">Methanococcoides methylutens</name>
    <dbReference type="NCBI Taxonomy" id="2226"/>
    <lineage>
        <taxon>Archaea</taxon>
        <taxon>Methanobacteriati</taxon>
        <taxon>Methanobacteriota</taxon>
        <taxon>Stenosarchaea group</taxon>
        <taxon>Methanomicrobia</taxon>
        <taxon>Methanosarcinales</taxon>
        <taxon>Methanosarcinaceae</taxon>
        <taxon>Methanococcoides</taxon>
    </lineage>
</organism>
<accession>A0A099T625</accession>